<gene>
    <name evidence="9" type="ORF">PACLA_8A024126</name>
</gene>
<evidence type="ECO:0000256" key="1">
    <source>
        <dbReference type="ARBA" id="ARBA00004138"/>
    </source>
</evidence>
<dbReference type="AlphaFoldDB" id="A0A6S7JIP8"/>
<dbReference type="PROSITE" id="PS50088">
    <property type="entry name" value="ANK_REPEAT"/>
    <property type="match status" value="2"/>
</dbReference>
<dbReference type="GO" id="GO:0005929">
    <property type="term" value="C:cilium"/>
    <property type="evidence" value="ECO:0007669"/>
    <property type="project" value="UniProtKB-SubCell"/>
</dbReference>
<evidence type="ECO:0000256" key="5">
    <source>
        <dbReference type="ARBA" id="ARBA00022833"/>
    </source>
</evidence>
<dbReference type="Pfam" id="PF12796">
    <property type="entry name" value="Ank_2"/>
    <property type="match status" value="1"/>
</dbReference>
<dbReference type="SUPFAM" id="SSF144232">
    <property type="entry name" value="HIT/MYND zinc finger-like"/>
    <property type="match status" value="1"/>
</dbReference>
<keyword evidence="4" id="KW-0863">Zinc-finger</keyword>
<name>A0A6S7JIP8_PARCT</name>
<evidence type="ECO:0000256" key="7">
    <source>
        <dbReference type="ARBA" id="ARBA00023069"/>
    </source>
</evidence>
<dbReference type="PANTHER" id="PTHR24150">
    <property type="entry name" value="ANKYRIN REPEAT AND MYND DOMAIN-CONTAINING PROTEIN 2"/>
    <property type="match status" value="1"/>
</dbReference>
<keyword evidence="8" id="KW-0966">Cell projection</keyword>
<dbReference type="GO" id="GO:0008270">
    <property type="term" value="F:zinc ion binding"/>
    <property type="evidence" value="ECO:0007669"/>
    <property type="project" value="UniProtKB-KW"/>
</dbReference>
<dbReference type="SMART" id="SM00248">
    <property type="entry name" value="ANK"/>
    <property type="match status" value="2"/>
</dbReference>
<dbReference type="Gene3D" id="1.25.40.20">
    <property type="entry name" value="Ankyrin repeat-containing domain"/>
    <property type="match status" value="1"/>
</dbReference>
<reference evidence="9" key="1">
    <citation type="submission" date="2020-04" db="EMBL/GenBank/DDBJ databases">
        <authorList>
            <person name="Alioto T."/>
            <person name="Alioto T."/>
            <person name="Gomez Garrido J."/>
        </authorList>
    </citation>
    <scope>NUCLEOTIDE SEQUENCE</scope>
    <source>
        <strain evidence="9">A484AB</strain>
    </source>
</reference>
<dbReference type="InterPro" id="IPR002893">
    <property type="entry name" value="Znf_MYND"/>
</dbReference>
<dbReference type="EMBL" id="CACRXK020017139">
    <property type="protein sequence ID" value="CAB4030788.1"/>
    <property type="molecule type" value="Genomic_DNA"/>
</dbReference>
<keyword evidence="5" id="KW-0862">Zinc</keyword>
<dbReference type="Pfam" id="PF01753">
    <property type="entry name" value="zf-MYND"/>
    <property type="match status" value="1"/>
</dbReference>
<keyword evidence="2" id="KW-0479">Metal-binding</keyword>
<sequence length="369" mass="41383">MAAELKEMVRKQLLENINQGNVEEVRRILDVGQIKVDSLDENGMTPLMQAAYKGKHDICQLLIKRGADVNCNKHEHKYSPLMFACLSGSLEVTKILLEAGADKTAQNDIKRTAAQLGAFTGRHECVSLINNFVSMKDLEYYTKVQGLETTPKLDPKLLEPLQKYILNNNLSPVRLVLYLQENMGVVEEYKSVVNVLHLKCESCLKDSHTANEVMSMKLHYLACVLQHCGRWHLGIQGQNGIEGFLKYLIKGRPSDGFPLGTEDFIRQAIREFSFPETTVLRQLVTSIAPVNKGDEPTALTCLSQVINGIQSVQHTNICATCSQHNAEKRCSACKTVTYCHTRCQKLHWFTHKKHCKLAAAKDAAENQTS</sequence>
<comment type="caution">
    <text evidence="9">The sequence shown here is derived from an EMBL/GenBank/DDBJ whole genome shotgun (WGS) entry which is preliminary data.</text>
</comment>
<dbReference type="SUPFAM" id="SSF48403">
    <property type="entry name" value="Ankyrin repeat"/>
    <property type="match status" value="1"/>
</dbReference>
<keyword evidence="7" id="KW-0969">Cilium</keyword>
<evidence type="ECO:0000313" key="10">
    <source>
        <dbReference type="Proteomes" id="UP001152795"/>
    </source>
</evidence>
<dbReference type="InterPro" id="IPR002110">
    <property type="entry name" value="Ankyrin_rpt"/>
</dbReference>
<evidence type="ECO:0000256" key="2">
    <source>
        <dbReference type="ARBA" id="ARBA00022723"/>
    </source>
</evidence>
<dbReference type="InterPro" id="IPR036770">
    <property type="entry name" value="Ankyrin_rpt-contain_sf"/>
</dbReference>
<proteinExistence type="predicted"/>
<keyword evidence="3" id="KW-0677">Repeat</keyword>
<keyword evidence="6" id="KW-0040">ANK repeat</keyword>
<accession>A0A6S7JIP8</accession>
<dbReference type="Proteomes" id="UP001152795">
    <property type="component" value="Unassembled WGS sequence"/>
</dbReference>
<dbReference type="OrthoDB" id="10257049at2759"/>
<evidence type="ECO:0000256" key="6">
    <source>
        <dbReference type="ARBA" id="ARBA00023043"/>
    </source>
</evidence>
<dbReference type="PRINTS" id="PR01415">
    <property type="entry name" value="ANKYRIN"/>
</dbReference>
<dbReference type="PROSITE" id="PS50865">
    <property type="entry name" value="ZF_MYND_2"/>
    <property type="match status" value="1"/>
</dbReference>
<keyword evidence="10" id="KW-1185">Reference proteome</keyword>
<dbReference type="PANTHER" id="PTHR24150:SF8">
    <property type="entry name" value="ANKYRIN REPEAT AND MYND DOMAIN-CONTAINING PROTEIN 2"/>
    <property type="match status" value="1"/>
</dbReference>
<dbReference type="Gene3D" id="6.10.140.2220">
    <property type="match status" value="1"/>
</dbReference>
<dbReference type="PROSITE" id="PS50297">
    <property type="entry name" value="ANK_REP_REGION"/>
    <property type="match status" value="2"/>
</dbReference>
<evidence type="ECO:0000256" key="8">
    <source>
        <dbReference type="ARBA" id="ARBA00023273"/>
    </source>
</evidence>
<evidence type="ECO:0000256" key="4">
    <source>
        <dbReference type="ARBA" id="ARBA00022771"/>
    </source>
</evidence>
<evidence type="ECO:0000256" key="3">
    <source>
        <dbReference type="ARBA" id="ARBA00022737"/>
    </source>
</evidence>
<evidence type="ECO:0000313" key="9">
    <source>
        <dbReference type="EMBL" id="CAB4030788.1"/>
    </source>
</evidence>
<protein>
    <submittedName>
        <fullName evidence="9">Ankyrin repeat and MYND domain-containing 2</fullName>
    </submittedName>
</protein>
<comment type="subcellular location">
    <subcellularLocation>
        <location evidence="1">Cell projection</location>
        <location evidence="1">Cilium</location>
    </subcellularLocation>
</comment>
<organism evidence="9 10">
    <name type="scientific">Paramuricea clavata</name>
    <name type="common">Red gorgonian</name>
    <name type="synonym">Violescent sea-whip</name>
    <dbReference type="NCBI Taxonomy" id="317549"/>
    <lineage>
        <taxon>Eukaryota</taxon>
        <taxon>Metazoa</taxon>
        <taxon>Cnidaria</taxon>
        <taxon>Anthozoa</taxon>
        <taxon>Octocorallia</taxon>
        <taxon>Malacalcyonacea</taxon>
        <taxon>Plexauridae</taxon>
        <taxon>Paramuricea</taxon>
    </lineage>
</organism>
<dbReference type="InterPro" id="IPR052452">
    <property type="entry name" value="Ankyrin-MYND_dom_contain_2"/>
</dbReference>